<evidence type="ECO:0000256" key="2">
    <source>
        <dbReference type="ARBA" id="ARBA00023002"/>
    </source>
</evidence>
<protein>
    <submittedName>
        <fullName evidence="3">SDR family oxidoreductase</fullName>
    </submittedName>
</protein>
<dbReference type="PANTHER" id="PTHR24321:SF8">
    <property type="entry name" value="ESTRADIOL 17-BETA-DEHYDROGENASE 8-RELATED"/>
    <property type="match status" value="1"/>
</dbReference>
<dbReference type="InterPro" id="IPR002347">
    <property type="entry name" value="SDR_fam"/>
</dbReference>
<dbReference type="Gene3D" id="3.40.50.720">
    <property type="entry name" value="NAD(P)-binding Rossmann-like Domain"/>
    <property type="match status" value="1"/>
</dbReference>
<comment type="similarity">
    <text evidence="1">Belongs to the short-chain dehydrogenases/reductases (SDR) family.</text>
</comment>
<dbReference type="PRINTS" id="PR00080">
    <property type="entry name" value="SDRFAMILY"/>
</dbReference>
<keyword evidence="2" id="KW-0560">Oxidoreductase</keyword>
<dbReference type="CDD" id="cd05233">
    <property type="entry name" value="SDR_c"/>
    <property type="match status" value="1"/>
</dbReference>
<dbReference type="GO" id="GO:0016491">
    <property type="term" value="F:oxidoreductase activity"/>
    <property type="evidence" value="ECO:0007669"/>
    <property type="project" value="UniProtKB-KW"/>
</dbReference>
<organism evidence="3 4">
    <name type="scientific">Dyadobacter chenhuakuii</name>
    <dbReference type="NCBI Taxonomy" id="2909339"/>
    <lineage>
        <taxon>Bacteria</taxon>
        <taxon>Pseudomonadati</taxon>
        <taxon>Bacteroidota</taxon>
        <taxon>Cytophagia</taxon>
        <taxon>Cytophagales</taxon>
        <taxon>Spirosomataceae</taxon>
        <taxon>Dyadobacter</taxon>
    </lineage>
</organism>
<dbReference type="AlphaFoldDB" id="A0A9X1TTE8"/>
<dbReference type="InterPro" id="IPR036291">
    <property type="entry name" value="NAD(P)-bd_dom_sf"/>
</dbReference>
<dbReference type="InterPro" id="IPR020904">
    <property type="entry name" value="Sc_DH/Rdtase_CS"/>
</dbReference>
<dbReference type="RefSeq" id="WP_235177427.1">
    <property type="nucleotide sequence ID" value="NZ_JAKFFV010000004.1"/>
</dbReference>
<sequence>MLLLADKVVFLTGGTEGIGFECAKAYQQAGARLCIISNDSESIHRAKTQLESNATVFFLADVANAAQVQKAIAHCLAVFGKIDVIHNNAGISSPSKALHETTEQEWKKLFEVNVGGIHHTTLHGIEALKKSGGSILNTGSLVGEIGQEIHAAYTATKGAVNALTKSMALDYAPFGIRVNAVAPAGVITPLLQSWSRQQPDPDLAEEYLNNIHALGYCPEGDVIADACLFLISDMARFITGCILPVSGGAELGYKKLSSKQNHFHDL</sequence>
<accession>A0A9X1TTE8</accession>
<name>A0A9X1TTE8_9BACT</name>
<proteinExistence type="inferred from homology"/>
<dbReference type="EMBL" id="JAKFFV010000004">
    <property type="protein sequence ID" value="MCF2498278.1"/>
    <property type="molecule type" value="Genomic_DNA"/>
</dbReference>
<evidence type="ECO:0000256" key="1">
    <source>
        <dbReference type="ARBA" id="ARBA00006484"/>
    </source>
</evidence>
<dbReference type="Proteomes" id="UP001139411">
    <property type="component" value="Unassembled WGS sequence"/>
</dbReference>
<dbReference type="FunFam" id="3.40.50.720:FF:000084">
    <property type="entry name" value="Short-chain dehydrogenase reductase"/>
    <property type="match status" value="1"/>
</dbReference>
<dbReference type="PROSITE" id="PS00061">
    <property type="entry name" value="ADH_SHORT"/>
    <property type="match status" value="1"/>
</dbReference>
<evidence type="ECO:0000313" key="3">
    <source>
        <dbReference type="EMBL" id="MCF2498278.1"/>
    </source>
</evidence>
<reference evidence="3" key="1">
    <citation type="submission" date="2022-01" db="EMBL/GenBank/DDBJ databases">
        <title>Novel species in genus Dyadobacter.</title>
        <authorList>
            <person name="Ma C."/>
        </authorList>
    </citation>
    <scope>NUCLEOTIDE SEQUENCE</scope>
    <source>
        <strain evidence="3">CY357</strain>
    </source>
</reference>
<comment type="caution">
    <text evidence="3">The sequence shown here is derived from an EMBL/GenBank/DDBJ whole genome shotgun (WGS) entry which is preliminary data.</text>
</comment>
<evidence type="ECO:0000313" key="4">
    <source>
        <dbReference type="Proteomes" id="UP001139411"/>
    </source>
</evidence>
<dbReference type="PANTHER" id="PTHR24321">
    <property type="entry name" value="DEHYDROGENASES, SHORT CHAIN"/>
    <property type="match status" value="1"/>
</dbReference>
<dbReference type="SUPFAM" id="SSF51735">
    <property type="entry name" value="NAD(P)-binding Rossmann-fold domains"/>
    <property type="match status" value="1"/>
</dbReference>
<dbReference type="Pfam" id="PF13561">
    <property type="entry name" value="adh_short_C2"/>
    <property type="match status" value="1"/>
</dbReference>
<dbReference type="PRINTS" id="PR00081">
    <property type="entry name" value="GDHRDH"/>
</dbReference>
<gene>
    <name evidence="3" type="ORF">L0661_08175</name>
</gene>